<dbReference type="RefSeq" id="XP_033594111.1">
    <property type="nucleotide sequence ID" value="XM_033736380.1"/>
</dbReference>
<organism evidence="2 3">
    <name type="scientific">Neohortaea acidophila</name>
    <dbReference type="NCBI Taxonomy" id="245834"/>
    <lineage>
        <taxon>Eukaryota</taxon>
        <taxon>Fungi</taxon>
        <taxon>Dikarya</taxon>
        <taxon>Ascomycota</taxon>
        <taxon>Pezizomycotina</taxon>
        <taxon>Dothideomycetes</taxon>
        <taxon>Dothideomycetidae</taxon>
        <taxon>Mycosphaerellales</taxon>
        <taxon>Teratosphaeriaceae</taxon>
        <taxon>Neohortaea</taxon>
    </lineage>
</organism>
<dbReference type="AlphaFoldDB" id="A0A6A6Q5H3"/>
<dbReference type="Proteomes" id="UP000799767">
    <property type="component" value="Unassembled WGS sequence"/>
</dbReference>
<evidence type="ECO:0000256" key="1">
    <source>
        <dbReference type="SAM" id="MobiDB-lite"/>
    </source>
</evidence>
<name>A0A6A6Q5H3_9PEZI</name>
<proteinExistence type="predicted"/>
<dbReference type="GeneID" id="54477382"/>
<gene>
    <name evidence="2" type="ORF">BDY17DRAFT_320078</name>
</gene>
<sequence length="414" mass="46142">MDAVRRGALVRRIESGPKGEWGPSGAQKGQNRRQELDAATSEGPSDLFERLFPDQKAETHGAGLKAPDLHADLPPLPLPKFALAPAARKARKRFKEYEETGMARGALRMRDDMANQLAETSVLVLNNASPNLVEDDFRRLIPQGRHIEGWTLEQGDILRIIPGRDLATLAPLDSYFLLFSSPLSAFTYQGHVARIHDIVASHSPADIFSPIPPPAGFRIHGIDAHTAIQNFTLVPPTQSLDLRKLKTPLNSKIQSLVQHGGYPALVKRPDRMPFEARLTLEGLPLTTNIIRLILLQTAKTRALGWSGSEDLTPQLSRWKPPSSFRGAYRDAAGKWHSESHRPAYEKPDDDSAQENDEQKQRTTSPVYIVGFHTSRALQSFVHYWHRRPMEDPGTPTYGLEEGDTPPIANVEVLW</sequence>
<dbReference type="EMBL" id="MU001631">
    <property type="protein sequence ID" value="KAF2487542.1"/>
    <property type="molecule type" value="Genomic_DNA"/>
</dbReference>
<feature type="region of interest" description="Disordered" evidence="1">
    <location>
        <begin position="1"/>
        <end position="46"/>
    </location>
</feature>
<reference evidence="2" key="1">
    <citation type="journal article" date="2020" name="Stud. Mycol.">
        <title>101 Dothideomycetes genomes: a test case for predicting lifestyles and emergence of pathogens.</title>
        <authorList>
            <person name="Haridas S."/>
            <person name="Albert R."/>
            <person name="Binder M."/>
            <person name="Bloem J."/>
            <person name="Labutti K."/>
            <person name="Salamov A."/>
            <person name="Andreopoulos B."/>
            <person name="Baker S."/>
            <person name="Barry K."/>
            <person name="Bills G."/>
            <person name="Bluhm B."/>
            <person name="Cannon C."/>
            <person name="Castanera R."/>
            <person name="Culley D."/>
            <person name="Daum C."/>
            <person name="Ezra D."/>
            <person name="Gonzalez J."/>
            <person name="Henrissat B."/>
            <person name="Kuo A."/>
            <person name="Liang C."/>
            <person name="Lipzen A."/>
            <person name="Lutzoni F."/>
            <person name="Magnuson J."/>
            <person name="Mondo S."/>
            <person name="Nolan M."/>
            <person name="Ohm R."/>
            <person name="Pangilinan J."/>
            <person name="Park H.-J."/>
            <person name="Ramirez L."/>
            <person name="Alfaro M."/>
            <person name="Sun H."/>
            <person name="Tritt A."/>
            <person name="Yoshinaga Y."/>
            <person name="Zwiers L.-H."/>
            <person name="Turgeon B."/>
            <person name="Goodwin S."/>
            <person name="Spatafora J."/>
            <person name="Crous P."/>
            <person name="Grigoriev I."/>
        </authorList>
    </citation>
    <scope>NUCLEOTIDE SEQUENCE</scope>
    <source>
        <strain evidence="2">CBS 113389</strain>
    </source>
</reference>
<accession>A0A6A6Q5H3</accession>
<keyword evidence="3" id="KW-1185">Reference proteome</keyword>
<evidence type="ECO:0000313" key="3">
    <source>
        <dbReference type="Proteomes" id="UP000799767"/>
    </source>
</evidence>
<evidence type="ECO:0000313" key="2">
    <source>
        <dbReference type="EMBL" id="KAF2487542.1"/>
    </source>
</evidence>
<feature type="compositionally biased region" description="Basic and acidic residues" evidence="1">
    <location>
        <begin position="330"/>
        <end position="346"/>
    </location>
</feature>
<feature type="region of interest" description="Disordered" evidence="1">
    <location>
        <begin position="330"/>
        <end position="365"/>
    </location>
</feature>
<protein>
    <submittedName>
        <fullName evidence="2">Uncharacterized protein</fullName>
    </submittedName>
</protein>
<dbReference type="OrthoDB" id="5332316at2759"/>